<keyword evidence="3" id="KW-1185">Reference proteome</keyword>
<evidence type="ECO:0000313" key="2">
    <source>
        <dbReference type="EMBL" id="KAK0731502.1"/>
    </source>
</evidence>
<organism evidence="2 3">
    <name type="scientific">Lasiosphaeris hirsuta</name>
    <dbReference type="NCBI Taxonomy" id="260670"/>
    <lineage>
        <taxon>Eukaryota</taxon>
        <taxon>Fungi</taxon>
        <taxon>Dikarya</taxon>
        <taxon>Ascomycota</taxon>
        <taxon>Pezizomycotina</taxon>
        <taxon>Sordariomycetes</taxon>
        <taxon>Sordariomycetidae</taxon>
        <taxon>Sordariales</taxon>
        <taxon>Lasiosphaeriaceae</taxon>
        <taxon>Lasiosphaeris</taxon>
    </lineage>
</organism>
<feature type="region of interest" description="Disordered" evidence="1">
    <location>
        <begin position="1"/>
        <end position="32"/>
    </location>
</feature>
<proteinExistence type="predicted"/>
<name>A0AA40BC15_9PEZI</name>
<dbReference type="EMBL" id="JAUKUA010000001">
    <property type="protein sequence ID" value="KAK0731502.1"/>
    <property type="molecule type" value="Genomic_DNA"/>
</dbReference>
<dbReference type="Proteomes" id="UP001172102">
    <property type="component" value="Unassembled WGS sequence"/>
</dbReference>
<feature type="compositionally biased region" description="Polar residues" evidence="1">
    <location>
        <begin position="17"/>
        <end position="29"/>
    </location>
</feature>
<evidence type="ECO:0000256" key="1">
    <source>
        <dbReference type="SAM" id="MobiDB-lite"/>
    </source>
</evidence>
<reference evidence="2" key="1">
    <citation type="submission" date="2023-06" db="EMBL/GenBank/DDBJ databases">
        <title>Genome-scale phylogeny and comparative genomics of the fungal order Sordariales.</title>
        <authorList>
            <consortium name="Lawrence Berkeley National Laboratory"/>
            <person name="Hensen N."/>
            <person name="Bonometti L."/>
            <person name="Westerberg I."/>
            <person name="Brannstrom I.O."/>
            <person name="Guillou S."/>
            <person name="Cros-Aarteil S."/>
            <person name="Calhoun S."/>
            <person name="Haridas S."/>
            <person name="Kuo A."/>
            <person name="Mondo S."/>
            <person name="Pangilinan J."/>
            <person name="Riley R."/>
            <person name="Labutti K."/>
            <person name="Andreopoulos B."/>
            <person name="Lipzen A."/>
            <person name="Chen C."/>
            <person name="Yanf M."/>
            <person name="Daum C."/>
            <person name="Ng V."/>
            <person name="Clum A."/>
            <person name="Steindorff A."/>
            <person name="Ohm R."/>
            <person name="Martin F."/>
            <person name="Silar P."/>
            <person name="Natvig D."/>
            <person name="Lalanne C."/>
            <person name="Gautier V."/>
            <person name="Ament-Velasquez S.L."/>
            <person name="Kruys A."/>
            <person name="Hutchinson M.I."/>
            <person name="Powell A.J."/>
            <person name="Barry K."/>
            <person name="Miller A.N."/>
            <person name="Grigoriev I.V."/>
            <person name="Debuchy R."/>
            <person name="Gladieux P."/>
            <person name="Thoren M.H."/>
            <person name="Johannesson H."/>
        </authorList>
    </citation>
    <scope>NUCLEOTIDE SEQUENCE</scope>
    <source>
        <strain evidence="2">SMH4607-1</strain>
    </source>
</reference>
<sequence length="201" mass="21868">MRATLRPHINGPGELQLASTKGPNCNANSPAKLGASRTASEFADLGGDSASHFCVGISLGFSHESIVQQCAWGWYSPGQHFFRLHLLGADIAGLTGVQVHHPVDEIRRHQRPPPTPFPFLHTDYTTLPSPRPPSLFIFCTSEGFREYSSRLAHEPIRMGYCSFGHGLVISSCGLPERYGLVEGLCRGTVRLTLKFGRGVVG</sequence>
<protein>
    <submittedName>
        <fullName evidence="2">Uncharacterized protein</fullName>
    </submittedName>
</protein>
<gene>
    <name evidence="2" type="ORF">B0H67DRAFT_564979</name>
</gene>
<comment type="caution">
    <text evidence="2">The sequence shown here is derived from an EMBL/GenBank/DDBJ whole genome shotgun (WGS) entry which is preliminary data.</text>
</comment>
<evidence type="ECO:0000313" key="3">
    <source>
        <dbReference type="Proteomes" id="UP001172102"/>
    </source>
</evidence>
<accession>A0AA40BC15</accession>
<dbReference type="AlphaFoldDB" id="A0AA40BC15"/>